<keyword evidence="1" id="KW-0175">Coiled coil</keyword>
<feature type="coiled-coil region" evidence="1">
    <location>
        <begin position="23"/>
        <end position="63"/>
    </location>
</feature>
<feature type="region of interest" description="Disordered" evidence="2">
    <location>
        <begin position="833"/>
        <end position="892"/>
    </location>
</feature>
<evidence type="ECO:0000256" key="2">
    <source>
        <dbReference type="SAM" id="MobiDB-lite"/>
    </source>
</evidence>
<feature type="compositionally biased region" description="Basic residues" evidence="2">
    <location>
        <begin position="742"/>
        <end position="759"/>
    </location>
</feature>
<proteinExistence type="predicted"/>
<feature type="compositionally biased region" description="Acidic residues" evidence="2">
    <location>
        <begin position="858"/>
        <end position="874"/>
    </location>
</feature>
<evidence type="ECO:0000256" key="1">
    <source>
        <dbReference type="SAM" id="Coils"/>
    </source>
</evidence>
<sequence>MPTKAPAIMAAGLIAAAHIMSHVNDAKDKKDASEEENDKMKKVEQLYEQLEQLERNNDGKAQSSGSSSAYIAYNMMVDTALRANKVAIVRSILSTFQALRPSETSALSLPGLPLPERALNSDIEVAYVVATLFGDSTMVTEVLPLAACLRPSLILSLSLSVLTPRTLEIIHCELQNLIAINWEWDEIDTEITWACREYQRSFDGKAGRPPFRMLHGSRYDLDLVNNHIKETGLEVYQCNLGPKFSSQQIAAIDNLVRLEERARMIKMLKGKEIDEDDEEVSGSLAFNDVYLTNENGSGFRGGKGKGSKFKGRKGKGSKGGKSQKRLNKLNKDTYTFVTFSATKYSTSNEVFYPKLCVDMKLQVLGGQIHSSSSVKLSKHSNAPVCDVEDGHVKRVSFEARHLSHMWLLAAKDALLTVKGHQVPLPTLEAVAGESCLRTSAMRMECFNALTENPDNLFAALHRRLASVVQDAEGGSPEETEAEILSFLPKYVLLFRSKLYKTPQPAPSLFASKKVETRVEERMHQAIPGLNDFVIKKRDTMKQLEMTMEEHLLDCQDVPSTSLSLVFILLLVVFIVLFMITRSGAVIVNYGAALLRLESRTCWEAAFALDVAFAIISVVKLPQMLDTAPIRRLVRCSTSGSSEDFKSALNLRLVNMLHTKLGWPSVLVSSIDSLEAEVMEVVDVWWSRMALARFRQSLRTRTIEADVLMMIMDQYVGDANEDEWEDVADAKEASPPAFASQGKKGKRRRRRKKGRKKRGRFPGNRDEAEQFLKVEVVQGSGEEEGDPLAEALCSAFTSRSVGCILTGRALPLLSGPVEVGELSDDADFAPDDVVKKKKKKKTRGEARNARKGDARDVVPEEEEEAEGEGEAEGGEEEKGGDVPQFRKKASKRTVERALIDRGYEIIRRKKHIIWRRKMPKGRKQTITISATPSDWRTYKNQMAQIKRNDNTE</sequence>
<feature type="region of interest" description="Disordered" evidence="2">
    <location>
        <begin position="726"/>
        <end position="763"/>
    </location>
</feature>
<feature type="compositionally biased region" description="Basic and acidic residues" evidence="2">
    <location>
        <begin position="842"/>
        <end position="857"/>
    </location>
</feature>
<accession>A0A9W7GEG8</accession>
<organism evidence="4 5">
    <name type="scientific">Triparma columacea</name>
    <dbReference type="NCBI Taxonomy" id="722753"/>
    <lineage>
        <taxon>Eukaryota</taxon>
        <taxon>Sar</taxon>
        <taxon>Stramenopiles</taxon>
        <taxon>Ochrophyta</taxon>
        <taxon>Bolidophyceae</taxon>
        <taxon>Parmales</taxon>
        <taxon>Triparmaceae</taxon>
        <taxon>Triparma</taxon>
    </lineage>
</organism>
<keyword evidence="5" id="KW-1185">Reference proteome</keyword>
<keyword evidence="3" id="KW-0812">Transmembrane</keyword>
<feature type="region of interest" description="Disordered" evidence="2">
    <location>
        <begin position="297"/>
        <end position="324"/>
    </location>
</feature>
<dbReference type="AlphaFoldDB" id="A0A9W7GEG8"/>
<feature type="compositionally biased region" description="Basic residues" evidence="2">
    <location>
        <begin position="302"/>
        <end position="324"/>
    </location>
</feature>
<keyword evidence="3" id="KW-0472">Membrane</keyword>
<dbReference type="Proteomes" id="UP001165065">
    <property type="component" value="Unassembled WGS sequence"/>
</dbReference>
<name>A0A9W7GEG8_9STRA</name>
<protein>
    <submittedName>
        <fullName evidence="4">Uncharacterized protein</fullName>
    </submittedName>
</protein>
<comment type="caution">
    <text evidence="4">The sequence shown here is derived from an EMBL/GenBank/DDBJ whole genome shotgun (WGS) entry which is preliminary data.</text>
</comment>
<evidence type="ECO:0000313" key="5">
    <source>
        <dbReference type="Proteomes" id="UP001165065"/>
    </source>
</evidence>
<evidence type="ECO:0000313" key="4">
    <source>
        <dbReference type="EMBL" id="GMI44309.1"/>
    </source>
</evidence>
<evidence type="ECO:0000256" key="3">
    <source>
        <dbReference type="SAM" id="Phobius"/>
    </source>
</evidence>
<keyword evidence="3" id="KW-1133">Transmembrane helix</keyword>
<dbReference type="OrthoDB" id="10641490at2759"/>
<gene>
    <name evidence="4" type="ORF">TrCOL_g11356</name>
</gene>
<dbReference type="EMBL" id="BRYA01000212">
    <property type="protein sequence ID" value="GMI44309.1"/>
    <property type="molecule type" value="Genomic_DNA"/>
</dbReference>
<reference evidence="5" key="1">
    <citation type="journal article" date="2023" name="Commun. Biol.">
        <title>Genome analysis of Parmales, the sister group of diatoms, reveals the evolutionary specialization of diatoms from phago-mixotrophs to photoautotrophs.</title>
        <authorList>
            <person name="Ban H."/>
            <person name="Sato S."/>
            <person name="Yoshikawa S."/>
            <person name="Yamada K."/>
            <person name="Nakamura Y."/>
            <person name="Ichinomiya M."/>
            <person name="Sato N."/>
            <person name="Blanc-Mathieu R."/>
            <person name="Endo H."/>
            <person name="Kuwata A."/>
            <person name="Ogata H."/>
        </authorList>
    </citation>
    <scope>NUCLEOTIDE SEQUENCE [LARGE SCALE GENOMIC DNA]</scope>
</reference>
<feature type="transmembrane region" description="Helical" evidence="3">
    <location>
        <begin position="561"/>
        <end position="579"/>
    </location>
</feature>